<sequence length="96" mass="10705">MTDMIRADQAAGEALIRELKRATDAIREELNTLEKEVRVLQSGWNGQARLAFDDAHREWATRVSGMYSSLESATVTAAEAQAHLHSAHDAATKIWR</sequence>
<comment type="caution">
    <text evidence="1">The sequence shown here is derived from an EMBL/GenBank/DDBJ whole genome shotgun (WGS) entry which is preliminary data.</text>
</comment>
<dbReference type="OrthoDB" id="4278078at2"/>
<dbReference type="RefSeq" id="WP_121687628.1">
    <property type="nucleotide sequence ID" value="NZ_RCUY01000002.1"/>
</dbReference>
<evidence type="ECO:0000313" key="2">
    <source>
        <dbReference type="Proteomes" id="UP000269438"/>
    </source>
</evidence>
<organism evidence="1 2">
    <name type="scientific">Mycetocola lacteus</name>
    <dbReference type="NCBI Taxonomy" id="76637"/>
    <lineage>
        <taxon>Bacteria</taxon>
        <taxon>Bacillati</taxon>
        <taxon>Actinomycetota</taxon>
        <taxon>Actinomycetes</taxon>
        <taxon>Micrococcales</taxon>
        <taxon>Microbacteriaceae</taxon>
        <taxon>Mycetocola</taxon>
    </lineage>
</organism>
<evidence type="ECO:0008006" key="3">
    <source>
        <dbReference type="Google" id="ProtNLM"/>
    </source>
</evidence>
<dbReference type="SUPFAM" id="SSF140453">
    <property type="entry name" value="EsxAB dimer-like"/>
    <property type="match status" value="1"/>
</dbReference>
<gene>
    <name evidence="1" type="ORF">D9V34_04200</name>
</gene>
<dbReference type="Gene3D" id="1.10.287.1060">
    <property type="entry name" value="ESAT-6-like"/>
    <property type="match status" value="1"/>
</dbReference>
<dbReference type="InterPro" id="IPR036689">
    <property type="entry name" value="ESAT-6-like_sf"/>
</dbReference>
<dbReference type="InterPro" id="IPR010310">
    <property type="entry name" value="T7SS_ESAT-6-like"/>
</dbReference>
<name>A0A3L7AU16_9MICO</name>
<dbReference type="Proteomes" id="UP000269438">
    <property type="component" value="Unassembled WGS sequence"/>
</dbReference>
<dbReference type="Pfam" id="PF06013">
    <property type="entry name" value="WXG100"/>
    <property type="match status" value="1"/>
</dbReference>
<accession>A0A3L7AU16</accession>
<evidence type="ECO:0000313" key="1">
    <source>
        <dbReference type="EMBL" id="RLP84009.1"/>
    </source>
</evidence>
<keyword evidence="2" id="KW-1185">Reference proteome</keyword>
<dbReference type="EMBL" id="RCUY01000002">
    <property type="protein sequence ID" value="RLP84009.1"/>
    <property type="molecule type" value="Genomic_DNA"/>
</dbReference>
<reference evidence="1 2" key="1">
    <citation type="submission" date="2018-10" db="EMBL/GenBank/DDBJ databases">
        <authorList>
            <person name="Li J."/>
        </authorList>
    </citation>
    <scope>NUCLEOTIDE SEQUENCE [LARGE SCALE GENOMIC DNA]</scope>
    <source>
        <strain evidence="1 2">JCM 11654</strain>
    </source>
</reference>
<proteinExistence type="predicted"/>
<protein>
    <recommendedName>
        <fullName evidence="3">ESAT-6-like protein</fullName>
    </recommendedName>
</protein>
<dbReference type="AlphaFoldDB" id="A0A3L7AU16"/>